<evidence type="ECO:0000313" key="5">
    <source>
        <dbReference type="Proteomes" id="UP000192251"/>
    </source>
</evidence>
<dbReference type="InterPro" id="IPR036465">
    <property type="entry name" value="vWFA_dom_sf"/>
</dbReference>
<feature type="domain" description="VWFA" evidence="3">
    <location>
        <begin position="391"/>
        <end position="569"/>
    </location>
</feature>
<gene>
    <name evidence="4" type="ORF">B7C62_23615</name>
</gene>
<dbReference type="SMART" id="SM00327">
    <property type="entry name" value="VWA"/>
    <property type="match status" value="1"/>
</dbReference>
<dbReference type="AlphaFoldDB" id="A0ABC8BYV1"/>
<dbReference type="PANTHER" id="PTHR10338:SF108">
    <property type="entry name" value="INTER-ALPHA-TRYPSIN INHIBITOR HEAVY CHAIN H4-LIKE PROTEIN"/>
    <property type="match status" value="1"/>
</dbReference>
<dbReference type="InterPro" id="IPR002035">
    <property type="entry name" value="VWF_A"/>
</dbReference>
<protein>
    <recommendedName>
        <fullName evidence="3">VWFA domain-containing protein</fullName>
    </recommendedName>
</protein>
<dbReference type="SUPFAM" id="SSF53300">
    <property type="entry name" value="vWA-like"/>
    <property type="match status" value="1"/>
</dbReference>
<evidence type="ECO:0000313" key="4">
    <source>
        <dbReference type="EMBL" id="ARF74885.1"/>
    </source>
</evidence>
<organism evidence="4 5">
    <name type="scientific">Kitasatospora albolonga</name>
    <dbReference type="NCBI Taxonomy" id="68173"/>
    <lineage>
        <taxon>Bacteria</taxon>
        <taxon>Bacillati</taxon>
        <taxon>Actinomycetota</taxon>
        <taxon>Actinomycetes</taxon>
        <taxon>Kitasatosporales</taxon>
        <taxon>Streptomycetaceae</taxon>
        <taxon>Kitasatospora</taxon>
    </lineage>
</organism>
<dbReference type="KEGG" id="kab:B7C62_23615"/>
<dbReference type="Gene3D" id="3.40.190.10">
    <property type="entry name" value="Periplasmic binding protein-like II"/>
    <property type="match status" value="1"/>
</dbReference>
<keyword evidence="2" id="KW-0732">Signal</keyword>
<dbReference type="RefSeq" id="WP_084748938.1">
    <property type="nucleotide sequence ID" value="NZ_CP020563.1"/>
</dbReference>
<accession>A0ABC8BYV1</accession>
<reference evidence="4 5" key="1">
    <citation type="submission" date="2017-04" db="EMBL/GenBank/DDBJ databases">
        <title>The complete genome sequence of Streptomyces albolongus YIM 101047, the producer of novel bafilomycins and novel odoriferous sesquiterpenoids.</title>
        <authorList>
            <person name="Yin M."/>
            <person name="Jiang Y."/>
        </authorList>
    </citation>
    <scope>NUCLEOTIDE SEQUENCE [LARGE SCALE GENOMIC DNA]</scope>
    <source>
        <strain evidence="4 5">YIM 101047</strain>
    </source>
</reference>
<dbReference type="SUPFAM" id="SSF53850">
    <property type="entry name" value="Periplasmic binding protein-like II"/>
    <property type="match status" value="1"/>
</dbReference>
<dbReference type="PROSITE" id="PS50234">
    <property type="entry name" value="VWFA"/>
    <property type="match status" value="1"/>
</dbReference>
<dbReference type="CDD" id="cd00198">
    <property type="entry name" value="vWFA"/>
    <property type="match status" value="1"/>
</dbReference>
<feature type="signal peptide" evidence="2">
    <location>
        <begin position="1"/>
        <end position="37"/>
    </location>
</feature>
<proteinExistence type="predicted"/>
<dbReference type="InterPro" id="IPR050934">
    <property type="entry name" value="ITIH"/>
</dbReference>
<feature type="chain" id="PRO_5044798573" description="VWFA domain-containing protein" evidence="2">
    <location>
        <begin position="38"/>
        <end position="573"/>
    </location>
</feature>
<dbReference type="PANTHER" id="PTHR10338">
    <property type="entry name" value="INTER-ALPHA-TRYPSIN INHIBITOR HEAVY CHAIN FAMILY MEMBER"/>
    <property type="match status" value="1"/>
</dbReference>
<feature type="compositionally biased region" description="Low complexity" evidence="1">
    <location>
        <begin position="260"/>
        <end position="273"/>
    </location>
</feature>
<name>A0ABC8BYV1_9ACTN</name>
<dbReference type="Proteomes" id="UP000192251">
    <property type="component" value="Chromosome"/>
</dbReference>
<dbReference type="Pfam" id="PF13531">
    <property type="entry name" value="SBP_bac_11"/>
    <property type="match status" value="1"/>
</dbReference>
<dbReference type="Gene3D" id="3.40.50.410">
    <property type="entry name" value="von Willebrand factor, type A domain"/>
    <property type="match status" value="1"/>
</dbReference>
<keyword evidence="5" id="KW-1185">Reference proteome</keyword>
<sequence>MSRLPKAGAAARRPRRTLAPLLAAAVLLPLAACTAQPAGPEGESGDDGKPREGTVRVLASSELADMKPLLEEARKATGITVRPTWTGTLDAVERLASGKADGAYDAVWLSSNDYLRLNPEAARRVTSETPLMASPVALGVRPATVERLGWDPEQVSWAQVHRAVAAGKLTYGMTDPKRSNSGFSALVSVASGLSGAQAALTDADVRAARPKLKEFFAGQRLTSGSSGWLASAYARNSTVDALINYESVLLSLNRNDDSDGSGTESGSGTATEGTGTGTEDAEAEGTAAEGTGLTVIRPRDGVVTADYPLSTLAAAPPAAKDAVRVLTEHLRSPAVQRAITAQTLRRPVVASARPAEPLSPEARRELPFPGSRSVADGLLSAYEHQLRRPSRTVYVLDTSGSMKGKRLAQLKSALTGLTGDFRQREEVTLLPFGTSVKRVRSHTVDPADPKAAPAAIRADAAALTAEGDTAIYSSLAAAYDHLGPDTESAFTSIVLMTDGENTAGRSAADFTAFYRSLPPARQATPVFPVVFGDSDRSELDRIAALTGGRLFDGTKEHGPGSLDGAFEEIRGYQ</sequence>
<evidence type="ECO:0000256" key="1">
    <source>
        <dbReference type="SAM" id="MobiDB-lite"/>
    </source>
</evidence>
<feature type="region of interest" description="Disordered" evidence="1">
    <location>
        <begin position="255"/>
        <end position="294"/>
    </location>
</feature>
<evidence type="ECO:0000256" key="2">
    <source>
        <dbReference type="SAM" id="SignalP"/>
    </source>
</evidence>
<dbReference type="EMBL" id="CP020563">
    <property type="protein sequence ID" value="ARF74885.1"/>
    <property type="molecule type" value="Genomic_DNA"/>
</dbReference>
<dbReference type="Pfam" id="PF13519">
    <property type="entry name" value="VWA_2"/>
    <property type="match status" value="1"/>
</dbReference>
<evidence type="ECO:0000259" key="3">
    <source>
        <dbReference type="PROSITE" id="PS50234"/>
    </source>
</evidence>